<name>A0ACC3N491_9PEZI</name>
<sequence length="1117" mass="123131">MSQETNGERLQGASLVEDLFADMGRKVGGMGMNGHADDNEPEQRVVEEIESLCMNCHQNGVTRLLLTRIPFFREIVIMSFSCPECGFHNNEIQSAGQIQEKGAKYALRVENQEDLQRQVVKSDICVFRLENIDLEIPPGKGQYTNLEGIISAVREDLQSHQDERMQQMPEVGEKVAGVISSLADMVDGRRYPFMVSADDPSGNSWIEPKPGEAAGKWAKSEYNRTPQQNAQLGLGDDAPAPAQEETEVQPEYHATGMVPSLPTNGAQPNNVDEEDIVQDQIYAFPSTCPGCTRSCATNMKMVNIPYFKQVVLMSTVCENCGYRSNEVKSGGEVPEKGRRITLRAKNKEDLVRDILKSESAALACPELQLRVEPGTMGGRFTTVEGILTQIRRDLRSQAFGLEGGEAEVPDGAGDSMTQGSKETWETFFDGLAQAIEGKKEFTLILEDPLASSYVQSLTAPERDPQIDVEDYERTEREEEDLGLKDMKTENYAEDGGSKKPCEPETASVMARAVRLACVAGWHGDRKGAMLRQAQADPPADVLVGDWLAELTIGWQARQRYVDREADPNSSNDEYYMKTIVPHFEESVDTIVARKQKLITNAGSLSPKGCAQALDEIARKHGQELKIAYVTGDDLLDRFEELDKDNTFKHFDTSASLRSLSHGTWCGANAYIGGWGVVAALKAGADIVVTGRTTDASAVLAASAWWHDWDETQYHELAQAILCGHILECSMYATGGNFSGFKALFDKPHDWAFPIAEVESDGSFYVTKTPGTNGMVNRQTVTSQILYEIQGNIYINPDVQLDLHGVTVRDVAPGKVSVTGARGFAPPETAKCAIFAVGGYQAEAFAFATGLDCTIKFKMFEKLCRHWLSTQPQIKFTKLVFQHIGVAAHDPKNELEATSTLRIFAQAENAEDFPPNGLQALVEGLSMGTYPGYHRALDMRNTFPKLYMDFWPSTVPESKLQLSLTLLGGETSSLPSHVKTVPAMISDSYDSKHAYDEAKWGPTVREPLGAIVMGRSGDKGGNANIGLYVRHEDEHEWLRTLLSLETFELLLGDEVKLINKLERVEFPGLLAVHFLCKGLLGEGVSNTDRLDGLGKGMIEFIRARVVELPIAFVNRGKI</sequence>
<keyword evidence="2" id="KW-1185">Reference proteome</keyword>
<keyword evidence="1" id="KW-0862">Zinc</keyword>
<gene>
    <name evidence="1" type="primary">ZPR1_2</name>
    <name evidence="1" type="ORF">LTR37_010849</name>
</gene>
<accession>A0ACC3N491</accession>
<keyword evidence="1" id="KW-0863">Zinc-finger</keyword>
<proteinExistence type="predicted"/>
<evidence type="ECO:0000313" key="2">
    <source>
        <dbReference type="Proteomes" id="UP001281147"/>
    </source>
</evidence>
<protein>
    <submittedName>
        <fullName evidence="1">Nucleolar zinc-finger protein</fullName>
    </submittedName>
</protein>
<organism evidence="1 2">
    <name type="scientific">Vermiconidia calcicola</name>
    <dbReference type="NCBI Taxonomy" id="1690605"/>
    <lineage>
        <taxon>Eukaryota</taxon>
        <taxon>Fungi</taxon>
        <taxon>Dikarya</taxon>
        <taxon>Ascomycota</taxon>
        <taxon>Pezizomycotina</taxon>
        <taxon>Dothideomycetes</taxon>
        <taxon>Dothideomycetidae</taxon>
        <taxon>Mycosphaerellales</taxon>
        <taxon>Extremaceae</taxon>
        <taxon>Vermiconidia</taxon>
    </lineage>
</organism>
<evidence type="ECO:0000313" key="1">
    <source>
        <dbReference type="EMBL" id="KAK3709476.1"/>
    </source>
</evidence>
<keyword evidence="1" id="KW-0479">Metal-binding</keyword>
<dbReference type="Proteomes" id="UP001281147">
    <property type="component" value="Unassembled WGS sequence"/>
</dbReference>
<comment type="caution">
    <text evidence="1">The sequence shown here is derived from an EMBL/GenBank/DDBJ whole genome shotgun (WGS) entry which is preliminary data.</text>
</comment>
<reference evidence="1" key="1">
    <citation type="submission" date="2023-07" db="EMBL/GenBank/DDBJ databases">
        <title>Black Yeasts Isolated from many extreme environments.</title>
        <authorList>
            <person name="Coleine C."/>
            <person name="Stajich J.E."/>
            <person name="Selbmann L."/>
        </authorList>
    </citation>
    <scope>NUCLEOTIDE SEQUENCE</scope>
    <source>
        <strain evidence="1">CCFEE 5714</strain>
    </source>
</reference>
<dbReference type="EMBL" id="JAUTXU010000092">
    <property type="protein sequence ID" value="KAK3709476.1"/>
    <property type="molecule type" value="Genomic_DNA"/>
</dbReference>